<gene>
    <name evidence="5" type="ORF">ILP92_04845</name>
</gene>
<name>A0A934IEP1_9RHOB</name>
<sequence>MGDILNFGILGASSFALDQMAPAIHMARGARLAGLATRSPGKAAPFRDIAPDLAVFDSYDALLASDAIDAVYIPLPNHLHLDWSLKAMAAGRHVLCEKPMAPSAEDYAPLIAARDASGRLAAEAYMIVHHPQWRMVRDLLADGTIGDLRHVNALFCYNNEDEPENIRNQRGMGGGGLRDIGVYTFGCTRFATGQEPLRLSARLQTERDYDTYARIDAEFPGFGYQAMVSMRMARHQSVSFHGSAGTILLNAPFNGGAYDQAEITIEPSGTERRVIRFPEVNQYVLQVEAFCRSASTGEPYDWPLEQARGTQAMIDAALKGDQTATS</sequence>
<dbReference type="Pfam" id="PF22725">
    <property type="entry name" value="GFO_IDH_MocA_C3"/>
    <property type="match status" value="1"/>
</dbReference>
<dbReference type="InterPro" id="IPR050984">
    <property type="entry name" value="Gfo/Idh/MocA_domain"/>
</dbReference>
<dbReference type="RefSeq" id="WP_198915229.1">
    <property type="nucleotide sequence ID" value="NZ_JAEKPD010000002.1"/>
</dbReference>
<dbReference type="Pfam" id="PF01408">
    <property type="entry name" value="GFO_IDH_MocA"/>
    <property type="match status" value="1"/>
</dbReference>
<dbReference type="Proteomes" id="UP000642488">
    <property type="component" value="Unassembled WGS sequence"/>
</dbReference>
<dbReference type="InterPro" id="IPR036291">
    <property type="entry name" value="NAD(P)-bd_dom_sf"/>
</dbReference>
<dbReference type="AlphaFoldDB" id="A0A934IEP1"/>
<feature type="domain" description="Gfo/Idh/MocA-like oxidoreductase N-terminal" evidence="3">
    <location>
        <begin position="5"/>
        <end position="120"/>
    </location>
</feature>
<dbReference type="Gene3D" id="3.30.360.10">
    <property type="entry name" value="Dihydrodipicolinate Reductase, domain 2"/>
    <property type="match status" value="1"/>
</dbReference>
<evidence type="ECO:0000313" key="6">
    <source>
        <dbReference type="Proteomes" id="UP000642488"/>
    </source>
</evidence>
<evidence type="ECO:0000256" key="2">
    <source>
        <dbReference type="ARBA" id="ARBA00023002"/>
    </source>
</evidence>
<dbReference type="PANTHER" id="PTHR22604:SF105">
    <property type="entry name" value="TRANS-1,2-DIHYDROBENZENE-1,2-DIOL DEHYDROGENASE"/>
    <property type="match status" value="1"/>
</dbReference>
<evidence type="ECO:0000313" key="5">
    <source>
        <dbReference type="EMBL" id="MBJ3762070.1"/>
    </source>
</evidence>
<dbReference type="GO" id="GO:0016491">
    <property type="term" value="F:oxidoreductase activity"/>
    <property type="evidence" value="ECO:0007669"/>
    <property type="project" value="UniProtKB-KW"/>
</dbReference>
<evidence type="ECO:0000259" key="3">
    <source>
        <dbReference type="Pfam" id="PF01408"/>
    </source>
</evidence>
<dbReference type="EMBL" id="JAEKPD010000002">
    <property type="protein sequence ID" value="MBJ3762070.1"/>
    <property type="molecule type" value="Genomic_DNA"/>
</dbReference>
<dbReference type="SUPFAM" id="SSF55347">
    <property type="entry name" value="Glyceraldehyde-3-phosphate dehydrogenase-like, C-terminal domain"/>
    <property type="match status" value="1"/>
</dbReference>
<keyword evidence="6" id="KW-1185">Reference proteome</keyword>
<feature type="domain" description="GFO/IDH/MocA-like oxidoreductase" evidence="4">
    <location>
        <begin position="133"/>
        <end position="247"/>
    </location>
</feature>
<keyword evidence="2" id="KW-0560">Oxidoreductase</keyword>
<dbReference type="InterPro" id="IPR055170">
    <property type="entry name" value="GFO_IDH_MocA-like_dom"/>
</dbReference>
<comment type="caution">
    <text evidence="5">The sequence shown here is derived from an EMBL/GenBank/DDBJ whole genome shotgun (WGS) entry which is preliminary data.</text>
</comment>
<evidence type="ECO:0000259" key="4">
    <source>
        <dbReference type="Pfam" id="PF22725"/>
    </source>
</evidence>
<organism evidence="5 6">
    <name type="scientific">Palleronia pontilimi</name>
    <dbReference type="NCBI Taxonomy" id="1964209"/>
    <lineage>
        <taxon>Bacteria</taxon>
        <taxon>Pseudomonadati</taxon>
        <taxon>Pseudomonadota</taxon>
        <taxon>Alphaproteobacteria</taxon>
        <taxon>Rhodobacterales</taxon>
        <taxon>Roseobacteraceae</taxon>
        <taxon>Palleronia</taxon>
    </lineage>
</organism>
<protein>
    <submittedName>
        <fullName evidence="5">Gfo/Idh/MocA family oxidoreductase</fullName>
    </submittedName>
</protein>
<evidence type="ECO:0000256" key="1">
    <source>
        <dbReference type="ARBA" id="ARBA00010928"/>
    </source>
</evidence>
<comment type="similarity">
    <text evidence="1">Belongs to the Gfo/Idh/MocA family.</text>
</comment>
<dbReference type="GO" id="GO:0000166">
    <property type="term" value="F:nucleotide binding"/>
    <property type="evidence" value="ECO:0007669"/>
    <property type="project" value="InterPro"/>
</dbReference>
<dbReference type="SUPFAM" id="SSF51735">
    <property type="entry name" value="NAD(P)-binding Rossmann-fold domains"/>
    <property type="match status" value="1"/>
</dbReference>
<dbReference type="InterPro" id="IPR000683">
    <property type="entry name" value="Gfo/Idh/MocA-like_OxRdtase_N"/>
</dbReference>
<accession>A0A934IEP1</accession>
<reference evidence="5" key="1">
    <citation type="submission" date="2020-12" db="EMBL/GenBank/DDBJ databases">
        <title>Bacterial taxonomy.</title>
        <authorList>
            <person name="Pan X."/>
        </authorList>
    </citation>
    <scope>NUCLEOTIDE SEQUENCE</scope>
    <source>
        <strain evidence="5">KCTC 52957</strain>
    </source>
</reference>
<dbReference type="PANTHER" id="PTHR22604">
    <property type="entry name" value="OXIDOREDUCTASES"/>
    <property type="match status" value="1"/>
</dbReference>
<proteinExistence type="inferred from homology"/>
<dbReference type="Gene3D" id="3.40.50.720">
    <property type="entry name" value="NAD(P)-binding Rossmann-like Domain"/>
    <property type="match status" value="1"/>
</dbReference>